<organism evidence="1 2">
    <name type="scientific">Brachionus plicatilis</name>
    <name type="common">Marine rotifer</name>
    <name type="synonym">Brachionus muelleri</name>
    <dbReference type="NCBI Taxonomy" id="10195"/>
    <lineage>
        <taxon>Eukaryota</taxon>
        <taxon>Metazoa</taxon>
        <taxon>Spiralia</taxon>
        <taxon>Gnathifera</taxon>
        <taxon>Rotifera</taxon>
        <taxon>Eurotatoria</taxon>
        <taxon>Monogononta</taxon>
        <taxon>Pseudotrocha</taxon>
        <taxon>Ploima</taxon>
        <taxon>Brachionidae</taxon>
        <taxon>Brachionus</taxon>
    </lineage>
</organism>
<comment type="caution">
    <text evidence="1">The sequence shown here is derived from an EMBL/GenBank/DDBJ whole genome shotgun (WGS) entry which is preliminary data.</text>
</comment>
<dbReference type="AlphaFoldDB" id="A0A3M7T1C6"/>
<accession>A0A3M7T1C6</accession>
<proteinExistence type="predicted"/>
<sequence length="63" mass="7884">MYIYKVDILLTIYDFKYYRIFRKHSFRSLFIKKKSFQLEQLQPFRKIELEKSIVTIKNFVLKS</sequence>
<gene>
    <name evidence="1" type="ORF">BpHYR1_040031</name>
</gene>
<keyword evidence="2" id="KW-1185">Reference proteome</keyword>
<dbReference type="EMBL" id="REGN01000446">
    <property type="protein sequence ID" value="RNA41836.1"/>
    <property type="molecule type" value="Genomic_DNA"/>
</dbReference>
<evidence type="ECO:0000313" key="1">
    <source>
        <dbReference type="EMBL" id="RNA41836.1"/>
    </source>
</evidence>
<name>A0A3M7T1C6_BRAPC</name>
<evidence type="ECO:0000313" key="2">
    <source>
        <dbReference type="Proteomes" id="UP000276133"/>
    </source>
</evidence>
<protein>
    <submittedName>
        <fullName evidence="1">Uncharacterized protein</fullName>
    </submittedName>
</protein>
<dbReference type="Proteomes" id="UP000276133">
    <property type="component" value="Unassembled WGS sequence"/>
</dbReference>
<reference evidence="1 2" key="1">
    <citation type="journal article" date="2018" name="Sci. Rep.">
        <title>Genomic signatures of local adaptation to the degree of environmental predictability in rotifers.</title>
        <authorList>
            <person name="Franch-Gras L."/>
            <person name="Hahn C."/>
            <person name="Garcia-Roger E.M."/>
            <person name="Carmona M.J."/>
            <person name="Serra M."/>
            <person name="Gomez A."/>
        </authorList>
    </citation>
    <scope>NUCLEOTIDE SEQUENCE [LARGE SCALE GENOMIC DNA]</scope>
    <source>
        <strain evidence="1">HYR1</strain>
    </source>
</reference>